<protein>
    <submittedName>
        <fullName evidence="3">Uncharacterized protein</fullName>
    </submittedName>
</protein>
<comment type="caution">
    <text evidence="3">The sequence shown here is derived from an EMBL/GenBank/DDBJ whole genome shotgun (WGS) entry which is preliminary data.</text>
</comment>
<comment type="similarity">
    <text evidence="1">Belongs to the plant acyltransferase family.</text>
</comment>
<dbReference type="AlphaFoldDB" id="A0AAU9S8J5"/>
<dbReference type="EMBL" id="CAJVSB020000832">
    <property type="protein sequence ID" value="CAH2062710.1"/>
    <property type="molecule type" value="Genomic_DNA"/>
</dbReference>
<sequence length="453" mass="49855">MAYLCASTLLSFTVRRQEPILVRPAKPTPHELKQLSDIDDQEGLRFQVPAIFFYQPNPSVQSKDPSHVIQQALSQALVFYYPFAGRLVEGHNRKLSVNCTGEGVLFTEADADVELRCLDVGPGQPYLAELLHNFPGSDGITGCPLLLFQVTRFRCGGFVVAVRLNHTMSDGSGLVQFLNTVAEFSRGSGAEVVVLPSVPPVWQREVHSARRPPRVTCFHQEYEQRASVTMSGHCQCHQLQDLVHGSFFFGPKEMRAIQSQLSEKCTTSEALTACLWRTRTRALGFDPDEIVQVSSLVDVRGKLHIPDGYYGNAIVYPAVAARAAVLATEPLGYAVRLVKAAKAQVSEEYVQSVADLMVTKGRPMYTTAGNFLVSDTTWIGFDGLDFGWGKPEYGGPAAGVGPICFYARYKGSGGVAGRVAMLCLPRPAMEMFKRELNEITREGRVRMVIKTSL</sequence>
<evidence type="ECO:0000313" key="3">
    <source>
        <dbReference type="EMBL" id="CAH2062710.1"/>
    </source>
</evidence>
<dbReference type="PANTHER" id="PTHR31147">
    <property type="entry name" value="ACYL TRANSFERASE 4"/>
    <property type="match status" value="1"/>
</dbReference>
<evidence type="ECO:0000256" key="1">
    <source>
        <dbReference type="ARBA" id="ARBA00009861"/>
    </source>
</evidence>
<keyword evidence="4" id="KW-1185">Reference proteome</keyword>
<dbReference type="Pfam" id="PF02458">
    <property type="entry name" value="Transferase"/>
    <property type="match status" value="1"/>
</dbReference>
<evidence type="ECO:0000313" key="4">
    <source>
        <dbReference type="Proteomes" id="UP000836841"/>
    </source>
</evidence>
<reference evidence="3 4" key="1">
    <citation type="submission" date="2022-03" db="EMBL/GenBank/DDBJ databases">
        <authorList>
            <person name="Nunn A."/>
            <person name="Chopra R."/>
            <person name="Nunn A."/>
            <person name="Contreras Garrido A."/>
        </authorList>
    </citation>
    <scope>NUCLEOTIDE SEQUENCE [LARGE SCALE GENOMIC DNA]</scope>
</reference>
<name>A0AAU9S8J5_THLAR</name>
<evidence type="ECO:0000256" key="2">
    <source>
        <dbReference type="ARBA" id="ARBA00022679"/>
    </source>
</evidence>
<dbReference type="Gene3D" id="3.30.559.10">
    <property type="entry name" value="Chloramphenicol acetyltransferase-like domain"/>
    <property type="match status" value="2"/>
</dbReference>
<gene>
    <name evidence="3" type="ORF">TAV2_LOCUS15141</name>
</gene>
<dbReference type="GO" id="GO:0016740">
    <property type="term" value="F:transferase activity"/>
    <property type="evidence" value="ECO:0007669"/>
    <property type="project" value="UniProtKB-KW"/>
</dbReference>
<dbReference type="Proteomes" id="UP000836841">
    <property type="component" value="Unassembled WGS sequence"/>
</dbReference>
<organism evidence="3 4">
    <name type="scientific">Thlaspi arvense</name>
    <name type="common">Field penny-cress</name>
    <dbReference type="NCBI Taxonomy" id="13288"/>
    <lineage>
        <taxon>Eukaryota</taxon>
        <taxon>Viridiplantae</taxon>
        <taxon>Streptophyta</taxon>
        <taxon>Embryophyta</taxon>
        <taxon>Tracheophyta</taxon>
        <taxon>Spermatophyta</taxon>
        <taxon>Magnoliopsida</taxon>
        <taxon>eudicotyledons</taxon>
        <taxon>Gunneridae</taxon>
        <taxon>Pentapetalae</taxon>
        <taxon>rosids</taxon>
        <taxon>malvids</taxon>
        <taxon>Brassicales</taxon>
        <taxon>Brassicaceae</taxon>
        <taxon>Thlaspideae</taxon>
        <taxon>Thlaspi</taxon>
    </lineage>
</organism>
<dbReference type="InterPro" id="IPR050898">
    <property type="entry name" value="Plant_acyltransferase"/>
</dbReference>
<proteinExistence type="inferred from homology"/>
<keyword evidence="2" id="KW-0808">Transferase</keyword>
<dbReference type="InterPro" id="IPR023213">
    <property type="entry name" value="CAT-like_dom_sf"/>
</dbReference>
<accession>A0AAU9S8J5</accession>
<dbReference type="PANTHER" id="PTHR31147:SF66">
    <property type="entry name" value="OS05G0315700 PROTEIN"/>
    <property type="match status" value="1"/>
</dbReference>